<organism evidence="2 3">
    <name type="scientific">Yersinia pseudotuberculosis</name>
    <dbReference type="NCBI Taxonomy" id="633"/>
    <lineage>
        <taxon>Bacteria</taxon>
        <taxon>Pseudomonadati</taxon>
        <taxon>Pseudomonadota</taxon>
        <taxon>Gammaproteobacteria</taxon>
        <taxon>Enterobacterales</taxon>
        <taxon>Yersiniaceae</taxon>
        <taxon>Yersinia</taxon>
    </lineage>
</organism>
<dbReference type="EMBL" id="UHJC01000002">
    <property type="protein sequence ID" value="SUQ39511.1"/>
    <property type="molecule type" value="Genomic_DNA"/>
</dbReference>
<gene>
    <name evidence="2" type="ORF">NCTC8580_04740</name>
</gene>
<keyword evidence="1" id="KW-0812">Transmembrane</keyword>
<proteinExistence type="predicted"/>
<feature type="transmembrane region" description="Helical" evidence="1">
    <location>
        <begin position="5"/>
        <end position="23"/>
    </location>
</feature>
<sequence length="54" mass="6054">MLKTIAIELIKALTLLGIAYLLFKTFNFSLIAATLISAIICSIIFVLVKNFHRQ</sequence>
<evidence type="ECO:0000313" key="2">
    <source>
        <dbReference type="EMBL" id="SUQ39511.1"/>
    </source>
</evidence>
<dbReference type="AlphaFoldDB" id="A0A380SD84"/>
<evidence type="ECO:0000313" key="3">
    <source>
        <dbReference type="Proteomes" id="UP000255087"/>
    </source>
</evidence>
<evidence type="ECO:0000256" key="1">
    <source>
        <dbReference type="SAM" id="Phobius"/>
    </source>
</evidence>
<feature type="transmembrane region" description="Helical" evidence="1">
    <location>
        <begin position="29"/>
        <end position="48"/>
    </location>
</feature>
<name>A0A380SD84_YERPU</name>
<keyword evidence="1" id="KW-1133">Transmembrane helix</keyword>
<dbReference type="Proteomes" id="UP000255087">
    <property type="component" value="Unassembled WGS sequence"/>
</dbReference>
<protein>
    <submittedName>
        <fullName evidence="2">Uncharacterized protein</fullName>
    </submittedName>
</protein>
<keyword evidence="1" id="KW-0472">Membrane</keyword>
<accession>A0A380SD84</accession>
<reference evidence="2 3" key="1">
    <citation type="submission" date="2018-06" db="EMBL/GenBank/DDBJ databases">
        <authorList>
            <consortium name="Pathogen Informatics"/>
            <person name="Doyle S."/>
        </authorList>
    </citation>
    <scope>NUCLEOTIDE SEQUENCE [LARGE SCALE GENOMIC DNA]</scope>
    <source>
        <strain evidence="2 3">NCTC8580</strain>
    </source>
</reference>